<feature type="transmembrane region" description="Helical" evidence="1">
    <location>
        <begin position="443"/>
        <end position="463"/>
    </location>
</feature>
<feature type="transmembrane region" description="Helical" evidence="1">
    <location>
        <begin position="20"/>
        <end position="38"/>
    </location>
</feature>
<keyword evidence="1" id="KW-1133">Transmembrane helix</keyword>
<feature type="transmembrane region" description="Helical" evidence="1">
    <location>
        <begin position="224"/>
        <end position="243"/>
    </location>
</feature>
<dbReference type="PANTHER" id="PTHR40076">
    <property type="entry name" value="MEMBRANE PROTEIN-RELATED"/>
    <property type="match status" value="1"/>
</dbReference>
<dbReference type="Pfam" id="PF06541">
    <property type="entry name" value="ABC_trans_CmpB"/>
    <property type="match status" value="1"/>
</dbReference>
<evidence type="ECO:0000256" key="1">
    <source>
        <dbReference type="SAM" id="Phobius"/>
    </source>
</evidence>
<dbReference type="RefSeq" id="WP_055173122.1">
    <property type="nucleotide sequence ID" value="NZ_CZBX01000011.1"/>
</dbReference>
<evidence type="ECO:0000313" key="3">
    <source>
        <dbReference type="Proteomes" id="UP000078383"/>
    </source>
</evidence>
<accession>A0A175A7V6</accession>
<dbReference type="Proteomes" id="UP000078383">
    <property type="component" value="Unassembled WGS sequence"/>
</dbReference>
<proteinExistence type="predicted"/>
<feature type="transmembrane region" description="Helical" evidence="1">
    <location>
        <begin position="375"/>
        <end position="392"/>
    </location>
</feature>
<feature type="transmembrane region" description="Helical" evidence="1">
    <location>
        <begin position="404"/>
        <end position="423"/>
    </location>
</feature>
<dbReference type="Pfam" id="PF06161">
    <property type="entry name" value="DUF975"/>
    <property type="match status" value="1"/>
</dbReference>
<feature type="transmembrane region" description="Helical" evidence="1">
    <location>
        <begin position="475"/>
        <end position="498"/>
    </location>
</feature>
<dbReference type="PANTHER" id="PTHR40076:SF1">
    <property type="entry name" value="MEMBRANE PROTEIN"/>
    <property type="match status" value="1"/>
</dbReference>
<evidence type="ECO:0000313" key="2">
    <source>
        <dbReference type="EMBL" id="CUQ91430.1"/>
    </source>
</evidence>
<dbReference type="EMBL" id="CZBX01000011">
    <property type="protein sequence ID" value="CUQ91430.1"/>
    <property type="molecule type" value="Genomic_DNA"/>
</dbReference>
<organism evidence="2 3">
    <name type="scientific">[Ruminococcus] torques</name>
    <dbReference type="NCBI Taxonomy" id="33039"/>
    <lineage>
        <taxon>Bacteria</taxon>
        <taxon>Bacillati</taxon>
        <taxon>Bacillota</taxon>
        <taxon>Clostridia</taxon>
        <taxon>Lachnospirales</taxon>
        <taxon>Lachnospiraceae</taxon>
        <taxon>Mediterraneibacter</taxon>
    </lineage>
</organism>
<protein>
    <submittedName>
        <fullName evidence="2">Predicted membrane protein</fullName>
    </submittedName>
</protein>
<feature type="transmembrane region" description="Helical" evidence="1">
    <location>
        <begin position="336"/>
        <end position="355"/>
    </location>
</feature>
<feature type="transmembrane region" description="Helical" evidence="1">
    <location>
        <begin position="98"/>
        <end position="117"/>
    </location>
</feature>
<keyword evidence="1" id="KW-0812">Transmembrane</keyword>
<dbReference type="AlphaFoldDB" id="A0A175A7V6"/>
<dbReference type="InterPro" id="IPR010380">
    <property type="entry name" value="DUF975"/>
</dbReference>
<gene>
    <name evidence="2" type="ORF">ERS852502_02422</name>
</gene>
<sequence>MWSRKEFKKKARILIKSNYWRSVSVCFLIAMLTASYPISRSLFLNYFPDKIQTKTALILPVFISAESFSSAFLDFIPDNFIAAAFLHTVQNYLKRPDFIVTSFLTLGVILSLLYKFFVSNLLIVGEKRFFVESYNYEDTNISKIFFLYKLRHLANPSWVMFCYTLFQKLWDLTIIGGIIKHYEYSMIPYILAENPKISQKNAFFLSKQLTRGNKWKLFLLDCSFLGWELLSLFTLGILDILYVRPYKMNCKASLYLFLRRNYVLSRAPKYEQLNDSYLEHVPSEDELLISKALYDDSEGPYTKISYFAPHQYPVFLFSVQPPIAAVKSPVNPAQNYDFLSCVFLFHAFSIFGWLLEIISELLSCGTLENVTLRTLPWLPLYGICGLLILLLLKKYIKKPATMFIINFIVYTVLDYLIQLFLDFGFGIELPKYHSYLAFMNGEAYLGDGAVFALLGCAFFYYFAPRWNSLFMKLKKWMRILICILLTTVFIFDLLSGIIQY</sequence>
<reference evidence="2 3" key="1">
    <citation type="submission" date="2015-09" db="EMBL/GenBank/DDBJ databases">
        <authorList>
            <consortium name="Pathogen Informatics"/>
        </authorList>
    </citation>
    <scope>NUCLEOTIDE SEQUENCE [LARGE SCALE GENOMIC DNA]</scope>
    <source>
        <strain evidence="2 3">2789STDY5834889</strain>
    </source>
</reference>
<dbReference type="OrthoDB" id="9784844at2"/>
<keyword evidence="1" id="KW-0472">Membrane</keyword>
<dbReference type="InterPro" id="IPR010540">
    <property type="entry name" value="CmpB_TMEM229"/>
</dbReference>
<name>A0A175A7V6_9FIRM</name>